<comment type="caution">
    <text evidence="1">The sequence shown here is derived from an EMBL/GenBank/DDBJ whole genome shotgun (WGS) entry which is preliminary data.</text>
</comment>
<sequence>MFLHQNAPLSSIANDDAGLNAIFAESETLNHLMGRPSTLKLRLYELAAQIAITSDAAFGFCVNAGILDGLMAASTGGDLLMRLNGVEIFGTRRAEKDSSISSVPERSRRLPLICRP</sequence>
<evidence type="ECO:0000313" key="2">
    <source>
        <dbReference type="Proteomes" id="UP000673691"/>
    </source>
</evidence>
<reference evidence="1 2" key="1">
    <citation type="journal article" name="Sci. Rep.">
        <title>Genome-scale phylogenetic analyses confirm Olpidium as the closest living zoosporic fungus to the non-flagellated, terrestrial fungi.</title>
        <authorList>
            <person name="Chang Y."/>
            <person name="Rochon D."/>
            <person name="Sekimoto S."/>
            <person name="Wang Y."/>
            <person name="Chovatia M."/>
            <person name="Sandor L."/>
            <person name="Salamov A."/>
            <person name="Grigoriev I.V."/>
            <person name="Stajich J.E."/>
            <person name="Spatafora J.W."/>
        </authorList>
    </citation>
    <scope>NUCLEOTIDE SEQUENCE [LARGE SCALE GENOMIC DNA]</scope>
    <source>
        <strain evidence="1">S191</strain>
    </source>
</reference>
<organism evidence="1 2">
    <name type="scientific">Olpidium bornovanus</name>
    <dbReference type="NCBI Taxonomy" id="278681"/>
    <lineage>
        <taxon>Eukaryota</taxon>
        <taxon>Fungi</taxon>
        <taxon>Fungi incertae sedis</taxon>
        <taxon>Olpidiomycota</taxon>
        <taxon>Olpidiomycotina</taxon>
        <taxon>Olpidiomycetes</taxon>
        <taxon>Olpidiales</taxon>
        <taxon>Olpidiaceae</taxon>
        <taxon>Olpidium</taxon>
    </lineage>
</organism>
<dbReference type="Pfam" id="PF10508">
    <property type="entry name" value="Proteasom_PSMB"/>
    <property type="match status" value="1"/>
</dbReference>
<dbReference type="EMBL" id="JAEFCI010009401">
    <property type="protein sequence ID" value="KAG5457831.1"/>
    <property type="molecule type" value="Genomic_DNA"/>
</dbReference>
<dbReference type="OrthoDB" id="10250600at2759"/>
<evidence type="ECO:0000313" key="1">
    <source>
        <dbReference type="EMBL" id="KAG5457831.1"/>
    </source>
</evidence>
<dbReference type="GO" id="GO:0043248">
    <property type="term" value="P:proteasome assembly"/>
    <property type="evidence" value="ECO:0007669"/>
    <property type="project" value="InterPro"/>
</dbReference>
<accession>A0A8H7ZR19</accession>
<dbReference type="InterPro" id="IPR019538">
    <property type="entry name" value="PSMD5"/>
</dbReference>
<name>A0A8H7ZR19_9FUNG</name>
<protein>
    <submittedName>
        <fullName evidence="1">Uncharacterized protein</fullName>
    </submittedName>
</protein>
<dbReference type="AlphaFoldDB" id="A0A8H7ZR19"/>
<gene>
    <name evidence="1" type="ORF">BJ554DRAFT_2060</name>
</gene>
<dbReference type="Proteomes" id="UP000673691">
    <property type="component" value="Unassembled WGS sequence"/>
</dbReference>
<proteinExistence type="predicted"/>
<keyword evidence="2" id="KW-1185">Reference proteome</keyword>